<sequence>MWWRRWWRKAKLKCQGRRRSGGNSFGGTKKSLVLQLWVLVRVLVHCLGRGAGTVAVAVAVKAGGAIAGVGAGQGGGGAGRAREGSLRRFCRNFYKQRDESKAVQKRQSSPESRHSCSFAPANASLARARQLWSFPLKYHKEPPNWNLDATVELDSSFLQPFQFQVVPVESKTLLPYLFLQLFATSENERDEILSPSKQG</sequence>
<evidence type="ECO:0000313" key="1">
    <source>
        <dbReference type="EMBL" id="KAF6820773.1"/>
    </source>
</evidence>
<protein>
    <submittedName>
        <fullName evidence="1">Uncharacterized protein</fullName>
    </submittedName>
</protein>
<accession>A0A8H6N5V8</accession>
<proteinExistence type="predicted"/>
<reference evidence="1 2" key="1">
    <citation type="journal article" date="2020" name="Phytopathology">
        <title>Genome Sequence Resources of Colletotrichum truncatum, C. plurivorum, C. musicola, and C. sojae: Four Species Pathogenic to Soybean (Glycine max).</title>
        <authorList>
            <person name="Rogerio F."/>
            <person name="Boufleur T.R."/>
            <person name="Ciampi-Guillardi M."/>
            <person name="Sukno S.A."/>
            <person name="Thon M.R."/>
            <person name="Massola Junior N.S."/>
            <person name="Baroncelli R."/>
        </authorList>
    </citation>
    <scope>NUCLEOTIDE SEQUENCE [LARGE SCALE GENOMIC DNA]</scope>
    <source>
        <strain evidence="1 2">LFN0009</strain>
    </source>
</reference>
<organism evidence="1 2">
    <name type="scientific">Colletotrichum sojae</name>
    <dbReference type="NCBI Taxonomy" id="2175907"/>
    <lineage>
        <taxon>Eukaryota</taxon>
        <taxon>Fungi</taxon>
        <taxon>Dikarya</taxon>
        <taxon>Ascomycota</taxon>
        <taxon>Pezizomycotina</taxon>
        <taxon>Sordariomycetes</taxon>
        <taxon>Hypocreomycetidae</taxon>
        <taxon>Glomerellales</taxon>
        <taxon>Glomerellaceae</taxon>
        <taxon>Colletotrichum</taxon>
        <taxon>Colletotrichum orchidearum species complex</taxon>
    </lineage>
</organism>
<comment type="caution">
    <text evidence="1">The sequence shown here is derived from an EMBL/GenBank/DDBJ whole genome shotgun (WGS) entry which is preliminary data.</text>
</comment>
<gene>
    <name evidence="1" type="ORF">CSOJ01_00617</name>
</gene>
<dbReference type="AlphaFoldDB" id="A0A8H6N5V8"/>
<evidence type="ECO:0000313" key="2">
    <source>
        <dbReference type="Proteomes" id="UP000652219"/>
    </source>
</evidence>
<dbReference type="Proteomes" id="UP000652219">
    <property type="component" value="Unassembled WGS sequence"/>
</dbReference>
<dbReference type="EMBL" id="WIGN01000004">
    <property type="protein sequence ID" value="KAF6820773.1"/>
    <property type="molecule type" value="Genomic_DNA"/>
</dbReference>
<keyword evidence="2" id="KW-1185">Reference proteome</keyword>
<name>A0A8H6N5V8_9PEZI</name>